<feature type="region of interest" description="Disordered" evidence="1">
    <location>
        <begin position="94"/>
        <end position="121"/>
    </location>
</feature>
<gene>
    <name evidence="2" type="ORF">PT974_00197</name>
</gene>
<comment type="caution">
    <text evidence="2">The sequence shown here is derived from an EMBL/GenBank/DDBJ whole genome shotgun (WGS) entry which is preliminary data.</text>
</comment>
<proteinExistence type="predicted"/>
<feature type="region of interest" description="Disordered" evidence="1">
    <location>
        <begin position="63"/>
        <end position="82"/>
    </location>
</feature>
<feature type="compositionally biased region" description="Basic residues" evidence="1">
    <location>
        <begin position="111"/>
        <end position="121"/>
    </location>
</feature>
<organism evidence="2 3">
    <name type="scientific">Cladobotryum mycophilum</name>
    <dbReference type="NCBI Taxonomy" id="491253"/>
    <lineage>
        <taxon>Eukaryota</taxon>
        <taxon>Fungi</taxon>
        <taxon>Dikarya</taxon>
        <taxon>Ascomycota</taxon>
        <taxon>Pezizomycotina</taxon>
        <taxon>Sordariomycetes</taxon>
        <taxon>Hypocreomycetidae</taxon>
        <taxon>Hypocreales</taxon>
        <taxon>Hypocreaceae</taxon>
        <taxon>Cladobotryum</taxon>
    </lineage>
</organism>
<sequence>MADEAEQKQLWEINEVLINENYSKQSQADGAILYTLKTERADLPTSFLSTDWERALDAREEAERQAVSSGREAQGARGVFENPNNYQLQSQKIANNPNLAMLSSSADMAKTRRKGKKDPTT</sequence>
<keyword evidence="3" id="KW-1185">Reference proteome</keyword>
<evidence type="ECO:0000256" key="1">
    <source>
        <dbReference type="SAM" id="MobiDB-lite"/>
    </source>
</evidence>
<evidence type="ECO:0000313" key="2">
    <source>
        <dbReference type="EMBL" id="KAK5997834.1"/>
    </source>
</evidence>
<protein>
    <submittedName>
        <fullName evidence="2">Uncharacterized protein</fullName>
    </submittedName>
</protein>
<reference evidence="2 3" key="1">
    <citation type="submission" date="2024-01" db="EMBL/GenBank/DDBJ databases">
        <title>Complete genome of Cladobotryum mycophilum ATHUM6906.</title>
        <authorList>
            <person name="Christinaki A.C."/>
            <person name="Myridakis A.I."/>
            <person name="Kouvelis V.N."/>
        </authorList>
    </citation>
    <scope>NUCLEOTIDE SEQUENCE [LARGE SCALE GENOMIC DNA]</scope>
    <source>
        <strain evidence="2 3">ATHUM6906</strain>
    </source>
</reference>
<accession>A0ABR0T0S2</accession>
<dbReference type="EMBL" id="JAVFKD010000001">
    <property type="protein sequence ID" value="KAK5997834.1"/>
    <property type="molecule type" value="Genomic_DNA"/>
</dbReference>
<evidence type="ECO:0000313" key="3">
    <source>
        <dbReference type="Proteomes" id="UP001338125"/>
    </source>
</evidence>
<dbReference type="Proteomes" id="UP001338125">
    <property type="component" value="Unassembled WGS sequence"/>
</dbReference>
<feature type="compositionally biased region" description="Polar residues" evidence="1">
    <location>
        <begin position="94"/>
        <end position="106"/>
    </location>
</feature>
<name>A0ABR0T0S2_9HYPO</name>